<organism evidence="2 3">
    <name type="scientific">Chryseobacterium geocarposphaerae</name>
    <dbReference type="NCBI Taxonomy" id="1416776"/>
    <lineage>
        <taxon>Bacteria</taxon>
        <taxon>Pseudomonadati</taxon>
        <taxon>Bacteroidota</taxon>
        <taxon>Flavobacteriia</taxon>
        <taxon>Flavobacteriales</taxon>
        <taxon>Weeksellaceae</taxon>
        <taxon>Chryseobacterium group</taxon>
        <taxon>Chryseobacterium</taxon>
    </lineage>
</organism>
<evidence type="ECO:0000313" key="3">
    <source>
        <dbReference type="Proteomes" id="UP000228740"/>
    </source>
</evidence>
<protein>
    <submittedName>
        <fullName evidence="2">Uncharacterized protein</fullName>
    </submittedName>
</protein>
<feature type="signal peptide" evidence="1">
    <location>
        <begin position="1"/>
        <end position="21"/>
    </location>
</feature>
<feature type="chain" id="PRO_5014999969" evidence="1">
    <location>
        <begin position="22"/>
        <end position="137"/>
    </location>
</feature>
<dbReference type="Proteomes" id="UP000228740">
    <property type="component" value="Unassembled WGS sequence"/>
</dbReference>
<evidence type="ECO:0000256" key="1">
    <source>
        <dbReference type="SAM" id="SignalP"/>
    </source>
</evidence>
<sequence>MKTLYKIFFCSFFLISLEISAQLDTLNYLKQFEANKVEYINQPFSKLLNNMVQIQPKSVWGGMSFKNKSIIPFSRFKFCEMDESFSSNIILVIVWQTPLPVSETDYYENKNGFFFTNDEKNYYGNKIVKDIKVYRSH</sequence>
<evidence type="ECO:0000313" key="2">
    <source>
        <dbReference type="EMBL" id="PJJ64231.1"/>
    </source>
</evidence>
<gene>
    <name evidence="2" type="ORF">CLV73_2589</name>
</gene>
<comment type="caution">
    <text evidence="2">The sequence shown here is derived from an EMBL/GenBank/DDBJ whole genome shotgun (WGS) entry which is preliminary data.</text>
</comment>
<dbReference type="RefSeq" id="WP_157798789.1">
    <property type="nucleotide sequence ID" value="NZ_PGFD01000002.1"/>
</dbReference>
<accession>A0A2M9C1C2</accession>
<keyword evidence="1" id="KW-0732">Signal</keyword>
<dbReference type="AlphaFoldDB" id="A0A2M9C1C2"/>
<dbReference type="EMBL" id="PGFD01000002">
    <property type="protein sequence ID" value="PJJ64231.1"/>
    <property type="molecule type" value="Genomic_DNA"/>
</dbReference>
<proteinExistence type="predicted"/>
<dbReference type="OrthoDB" id="1257860at2"/>
<reference evidence="2 3" key="1">
    <citation type="submission" date="2017-11" db="EMBL/GenBank/DDBJ databases">
        <title>Genomic Encyclopedia of Archaeal and Bacterial Type Strains, Phase II (KMG-II): From Individual Species to Whole Genera.</title>
        <authorList>
            <person name="Goeker M."/>
        </authorList>
    </citation>
    <scope>NUCLEOTIDE SEQUENCE [LARGE SCALE GENOMIC DNA]</scope>
    <source>
        <strain evidence="2 3">DSM 27617</strain>
    </source>
</reference>
<name>A0A2M9C1C2_9FLAO</name>
<keyword evidence="3" id="KW-1185">Reference proteome</keyword>